<comment type="similarity">
    <text evidence="15">Belongs to the ribF family.</text>
</comment>
<keyword evidence="9 15" id="KW-0418">Kinase</keyword>
<dbReference type="Gene3D" id="3.40.50.620">
    <property type="entry name" value="HUPs"/>
    <property type="match status" value="1"/>
</dbReference>
<dbReference type="PIRSF" id="PIRSF004491">
    <property type="entry name" value="FAD_Synth"/>
    <property type="match status" value="1"/>
</dbReference>
<evidence type="ECO:0000256" key="13">
    <source>
        <dbReference type="ARBA" id="ARBA00047880"/>
    </source>
</evidence>
<proteinExistence type="inferred from homology"/>
<dbReference type="UniPathway" id="UPA00277">
    <property type="reaction ID" value="UER00407"/>
</dbReference>
<name>A0A240EAE5_9VIBR</name>
<dbReference type="OrthoDB" id="9803667at2"/>
<dbReference type="Proteomes" id="UP000219336">
    <property type="component" value="Unassembled WGS sequence"/>
</dbReference>
<evidence type="ECO:0000313" key="18">
    <source>
        <dbReference type="Proteomes" id="UP000219336"/>
    </source>
</evidence>
<dbReference type="InterPro" id="IPR023465">
    <property type="entry name" value="Riboflavin_kinase_dom_sf"/>
</dbReference>
<dbReference type="NCBIfam" id="NF004159">
    <property type="entry name" value="PRK05627.1-2"/>
    <property type="match status" value="1"/>
</dbReference>
<keyword evidence="8 15" id="KW-0547">Nucleotide-binding</keyword>
<keyword evidence="5 15" id="KW-0288">FMN</keyword>
<evidence type="ECO:0000256" key="9">
    <source>
        <dbReference type="ARBA" id="ARBA00022777"/>
    </source>
</evidence>
<gene>
    <name evidence="17" type="primary">ribF</name>
    <name evidence="17" type="ORF">VTH8203_00174</name>
</gene>
<dbReference type="NCBIfam" id="TIGR00083">
    <property type="entry name" value="ribF"/>
    <property type="match status" value="1"/>
</dbReference>
<evidence type="ECO:0000313" key="17">
    <source>
        <dbReference type="EMBL" id="SNX45179.1"/>
    </source>
</evidence>
<dbReference type="InterPro" id="IPR015865">
    <property type="entry name" value="Riboflavin_kinase_bac/euk"/>
</dbReference>
<evidence type="ECO:0000256" key="14">
    <source>
        <dbReference type="ARBA" id="ARBA00049494"/>
    </source>
</evidence>
<dbReference type="InterPro" id="IPR004821">
    <property type="entry name" value="Cyt_trans-like"/>
</dbReference>
<keyword evidence="10 15" id="KW-0274">FAD</keyword>
<dbReference type="GO" id="GO:0009398">
    <property type="term" value="P:FMN biosynthetic process"/>
    <property type="evidence" value="ECO:0007669"/>
    <property type="project" value="UniProtKB-UniRule"/>
</dbReference>
<dbReference type="GO" id="GO:0008531">
    <property type="term" value="F:riboflavin kinase activity"/>
    <property type="evidence" value="ECO:0007669"/>
    <property type="project" value="UniProtKB-UniRule"/>
</dbReference>
<dbReference type="GO" id="GO:0006747">
    <property type="term" value="P:FAD biosynthetic process"/>
    <property type="evidence" value="ECO:0007669"/>
    <property type="project" value="UniProtKB-UniRule"/>
</dbReference>
<feature type="domain" description="Riboflavin kinase" evidence="16">
    <location>
        <begin position="183"/>
        <end position="307"/>
    </location>
</feature>
<accession>A0A240EAE5</accession>
<comment type="function">
    <text evidence="1">Catalyzes the phosphorylation of riboflavin to FMN followed by the adenylation of FMN to FAD.</text>
</comment>
<sequence length="311" mass="34957">MELIRGIHNLKNQHHGCVLTIGNFDGVHLGHQRVLEQVKKKASLLGLPAVVMTFEPQPMELFAKDKAPARLTRLRDKFELLDAMHLDRLLCVNFNRRFASMSPESFIKDLLVNKLGVKFLVIGDDFRFGKGREGNFEMLKKAGEEFGFEVVNTASFCVEETRVSSTAIRQALASDHLDESAEMLGRHYTLSGRVAHGQKLARDFGFPTANISLKRYVSPVRGVYAVQVFGVDSQPLPGIANVGKKPTVAGTTPDLEVHIFDFEGDLYGKQIEVALLHKIRDEKKFESLELLKQQIELDADVARVWLRQFKG</sequence>
<dbReference type="InterPro" id="IPR002606">
    <property type="entry name" value="Riboflavin_kinase_bac"/>
</dbReference>
<keyword evidence="4 15" id="KW-0285">Flavoprotein</keyword>
<comment type="pathway">
    <text evidence="2 15">Cofactor biosynthesis; FAD biosynthesis; FAD from FMN: step 1/1.</text>
</comment>
<keyword evidence="18" id="KW-1185">Reference proteome</keyword>
<dbReference type="FunFam" id="3.40.50.620:FF:000021">
    <property type="entry name" value="Riboflavin biosynthesis protein"/>
    <property type="match status" value="1"/>
</dbReference>
<dbReference type="InterPro" id="IPR023468">
    <property type="entry name" value="Riboflavin_kinase"/>
</dbReference>
<keyword evidence="7 15" id="KW-0548">Nucleotidyltransferase</keyword>
<dbReference type="InterPro" id="IPR015864">
    <property type="entry name" value="FAD_synthase"/>
</dbReference>
<dbReference type="PANTHER" id="PTHR22749:SF6">
    <property type="entry name" value="RIBOFLAVIN KINASE"/>
    <property type="match status" value="1"/>
</dbReference>
<evidence type="ECO:0000256" key="15">
    <source>
        <dbReference type="PIRNR" id="PIRNR004491"/>
    </source>
</evidence>
<dbReference type="GO" id="GO:0005524">
    <property type="term" value="F:ATP binding"/>
    <property type="evidence" value="ECO:0007669"/>
    <property type="project" value="UniProtKB-UniRule"/>
</dbReference>
<dbReference type="NCBIfam" id="NF004163">
    <property type="entry name" value="PRK05627.1-6"/>
    <property type="match status" value="1"/>
</dbReference>
<evidence type="ECO:0000256" key="1">
    <source>
        <dbReference type="ARBA" id="ARBA00002121"/>
    </source>
</evidence>
<dbReference type="NCBIfam" id="TIGR00125">
    <property type="entry name" value="cyt_tran_rel"/>
    <property type="match status" value="1"/>
</dbReference>
<dbReference type="Pfam" id="PF06574">
    <property type="entry name" value="FAD_syn"/>
    <property type="match status" value="1"/>
</dbReference>
<dbReference type="EMBL" id="OANU01000002">
    <property type="protein sequence ID" value="SNX45179.1"/>
    <property type="molecule type" value="Genomic_DNA"/>
</dbReference>
<evidence type="ECO:0000256" key="4">
    <source>
        <dbReference type="ARBA" id="ARBA00022630"/>
    </source>
</evidence>
<keyword evidence="12" id="KW-0511">Multifunctional enzyme</keyword>
<protein>
    <recommendedName>
        <fullName evidence="15">Riboflavin biosynthesis protein</fullName>
    </recommendedName>
    <domain>
        <recommendedName>
            <fullName evidence="15">Riboflavin kinase</fullName>
            <ecNumber evidence="15">2.7.1.26</ecNumber>
        </recommendedName>
        <alternativeName>
            <fullName evidence="15">Flavokinase</fullName>
        </alternativeName>
    </domain>
    <domain>
        <recommendedName>
            <fullName evidence="15">FMN adenylyltransferase</fullName>
            <ecNumber evidence="15">2.7.7.2</ecNumber>
        </recommendedName>
        <alternativeName>
            <fullName evidence="15">FAD pyrophosphorylase</fullName>
        </alternativeName>
        <alternativeName>
            <fullName evidence="15">FAD synthase</fullName>
        </alternativeName>
    </domain>
</protein>
<dbReference type="PANTHER" id="PTHR22749">
    <property type="entry name" value="RIBOFLAVIN KINASE/FMN ADENYLYLTRANSFERASE"/>
    <property type="match status" value="1"/>
</dbReference>
<evidence type="ECO:0000256" key="6">
    <source>
        <dbReference type="ARBA" id="ARBA00022679"/>
    </source>
</evidence>
<dbReference type="AlphaFoldDB" id="A0A240EAE5"/>
<dbReference type="SUPFAM" id="SSF52374">
    <property type="entry name" value="Nucleotidylyl transferase"/>
    <property type="match status" value="1"/>
</dbReference>
<evidence type="ECO:0000256" key="7">
    <source>
        <dbReference type="ARBA" id="ARBA00022695"/>
    </source>
</evidence>
<dbReference type="GO" id="GO:0009231">
    <property type="term" value="P:riboflavin biosynthetic process"/>
    <property type="evidence" value="ECO:0007669"/>
    <property type="project" value="InterPro"/>
</dbReference>
<keyword evidence="11 15" id="KW-0067">ATP-binding</keyword>
<evidence type="ECO:0000256" key="2">
    <source>
        <dbReference type="ARBA" id="ARBA00004726"/>
    </source>
</evidence>
<dbReference type="SUPFAM" id="SSF82114">
    <property type="entry name" value="Riboflavin kinase-like"/>
    <property type="match status" value="1"/>
</dbReference>
<evidence type="ECO:0000256" key="3">
    <source>
        <dbReference type="ARBA" id="ARBA00005201"/>
    </source>
</evidence>
<dbReference type="Pfam" id="PF01687">
    <property type="entry name" value="Flavokinase"/>
    <property type="match status" value="1"/>
</dbReference>
<dbReference type="EC" id="2.7.7.2" evidence="15"/>
<evidence type="ECO:0000256" key="8">
    <source>
        <dbReference type="ARBA" id="ARBA00022741"/>
    </source>
</evidence>
<evidence type="ECO:0000256" key="5">
    <source>
        <dbReference type="ARBA" id="ARBA00022643"/>
    </source>
</evidence>
<dbReference type="SMART" id="SM00904">
    <property type="entry name" value="Flavokinase"/>
    <property type="match status" value="1"/>
</dbReference>
<comment type="pathway">
    <text evidence="3 15">Cofactor biosynthesis; FMN biosynthesis; FMN from riboflavin (ATP route): step 1/1.</text>
</comment>
<dbReference type="NCBIfam" id="NF004162">
    <property type="entry name" value="PRK05627.1-5"/>
    <property type="match status" value="1"/>
</dbReference>
<evidence type="ECO:0000256" key="11">
    <source>
        <dbReference type="ARBA" id="ARBA00022840"/>
    </source>
</evidence>
<evidence type="ECO:0000256" key="10">
    <source>
        <dbReference type="ARBA" id="ARBA00022827"/>
    </source>
</evidence>
<dbReference type="NCBIfam" id="NF004160">
    <property type="entry name" value="PRK05627.1-3"/>
    <property type="match status" value="1"/>
</dbReference>
<dbReference type="InterPro" id="IPR014729">
    <property type="entry name" value="Rossmann-like_a/b/a_fold"/>
</dbReference>
<dbReference type="CDD" id="cd02064">
    <property type="entry name" value="FAD_synthetase_N"/>
    <property type="match status" value="1"/>
</dbReference>
<organism evidence="17 18">
    <name type="scientific">Vibrio thalassae</name>
    <dbReference type="NCBI Taxonomy" id="1243014"/>
    <lineage>
        <taxon>Bacteria</taxon>
        <taxon>Pseudomonadati</taxon>
        <taxon>Pseudomonadota</taxon>
        <taxon>Gammaproteobacteria</taxon>
        <taxon>Vibrionales</taxon>
        <taxon>Vibrionaceae</taxon>
        <taxon>Vibrio</taxon>
    </lineage>
</organism>
<keyword evidence="6 15" id="KW-0808">Transferase</keyword>
<comment type="catalytic activity">
    <reaction evidence="13 15">
        <text>riboflavin + ATP = FMN + ADP + H(+)</text>
        <dbReference type="Rhea" id="RHEA:14357"/>
        <dbReference type="ChEBI" id="CHEBI:15378"/>
        <dbReference type="ChEBI" id="CHEBI:30616"/>
        <dbReference type="ChEBI" id="CHEBI:57986"/>
        <dbReference type="ChEBI" id="CHEBI:58210"/>
        <dbReference type="ChEBI" id="CHEBI:456216"/>
        <dbReference type="EC" id="2.7.1.26"/>
    </reaction>
</comment>
<evidence type="ECO:0000259" key="16">
    <source>
        <dbReference type="SMART" id="SM00904"/>
    </source>
</evidence>
<dbReference type="GO" id="GO:0003919">
    <property type="term" value="F:FMN adenylyltransferase activity"/>
    <property type="evidence" value="ECO:0007669"/>
    <property type="project" value="UniProtKB-UniRule"/>
</dbReference>
<comment type="catalytic activity">
    <reaction evidence="14 15">
        <text>FMN + ATP + H(+) = FAD + diphosphate</text>
        <dbReference type="Rhea" id="RHEA:17237"/>
        <dbReference type="ChEBI" id="CHEBI:15378"/>
        <dbReference type="ChEBI" id="CHEBI:30616"/>
        <dbReference type="ChEBI" id="CHEBI:33019"/>
        <dbReference type="ChEBI" id="CHEBI:57692"/>
        <dbReference type="ChEBI" id="CHEBI:58210"/>
        <dbReference type="EC" id="2.7.7.2"/>
    </reaction>
</comment>
<evidence type="ECO:0000256" key="12">
    <source>
        <dbReference type="ARBA" id="ARBA00023268"/>
    </source>
</evidence>
<dbReference type="UniPathway" id="UPA00276">
    <property type="reaction ID" value="UER00406"/>
</dbReference>
<dbReference type="EC" id="2.7.1.26" evidence="15"/>
<dbReference type="Gene3D" id="2.40.30.30">
    <property type="entry name" value="Riboflavin kinase-like"/>
    <property type="match status" value="1"/>
</dbReference>
<dbReference type="RefSeq" id="WP_096991931.1">
    <property type="nucleotide sequence ID" value="NZ_JBHSII010000001.1"/>
</dbReference>
<reference evidence="18" key="1">
    <citation type="submission" date="2016-06" db="EMBL/GenBank/DDBJ databases">
        <authorList>
            <person name="Rodrigo-Torres L."/>
            <person name="Arahal R.D."/>
            <person name="Lucena T."/>
        </authorList>
    </citation>
    <scope>NUCLEOTIDE SEQUENCE [LARGE SCALE GENOMIC DNA]</scope>
    <source>
        <strain evidence="18">CECT8203</strain>
    </source>
</reference>